<dbReference type="Gene3D" id="3.40.50.300">
    <property type="entry name" value="P-loop containing nucleotide triphosphate hydrolases"/>
    <property type="match status" value="2"/>
</dbReference>
<evidence type="ECO:0000259" key="2">
    <source>
        <dbReference type="Pfam" id="PF13476"/>
    </source>
</evidence>
<dbReference type="InterPro" id="IPR038729">
    <property type="entry name" value="Rad50/SbcC_AAA"/>
</dbReference>
<sequence>MLKSLHIENLTVFPNAELKFGKNLNIIIGENGSGKSHLLKTVYCALAVSAEGKKGTAQGVPARDFLAKAFADKLRGVFRPDTLGRLARRTQGHTTCRLEYHFKQEALDFSVQFSTRTKAEVVVDKSPSAWLEKKPVFLPTRELLSIYPGFSSLYKETHLPFEETWNDTCLLLGAPLARGPREPRIKYLLRPLESAMGGNVELDKSGRFYLNTNTGSMEMHLVAEGLRKLAMVARLIATGSLLDKGYLFWDEPESNLNPKIIKTIARSILELAHKGIQVFIASHSLFLLRELHILQHSPGFQGLDTRCFGLHLESCGKVIIQQGRTMDDVGEIAALDEDLQQSERYIDNEMGVPDQAAGSDSSKA</sequence>
<dbReference type="InterPro" id="IPR027417">
    <property type="entry name" value="P-loop_NTPase"/>
</dbReference>
<keyword evidence="4" id="KW-1185">Reference proteome</keyword>
<comment type="caution">
    <text evidence="3">The sequence shown here is derived from an EMBL/GenBank/DDBJ whole genome shotgun (WGS) entry which is preliminary data.</text>
</comment>
<dbReference type="Proteomes" id="UP001499852">
    <property type="component" value="Unassembled WGS sequence"/>
</dbReference>
<evidence type="ECO:0000259" key="1">
    <source>
        <dbReference type="Pfam" id="PF13304"/>
    </source>
</evidence>
<feature type="domain" description="ATPase AAA-type core" evidence="1">
    <location>
        <begin position="199"/>
        <end position="288"/>
    </location>
</feature>
<dbReference type="PANTHER" id="PTHR43581:SF2">
    <property type="entry name" value="EXCINUCLEASE ATPASE SUBUNIT"/>
    <property type="match status" value="1"/>
</dbReference>
<dbReference type="InterPro" id="IPR003959">
    <property type="entry name" value="ATPase_AAA_core"/>
</dbReference>
<name>A0ABP9PGQ8_9BACT</name>
<dbReference type="InterPro" id="IPR051396">
    <property type="entry name" value="Bact_Antivir_Def_Nuclease"/>
</dbReference>
<reference evidence="4" key="1">
    <citation type="journal article" date="2019" name="Int. J. Syst. Evol. Microbiol.">
        <title>The Global Catalogue of Microorganisms (GCM) 10K type strain sequencing project: providing services to taxonomists for standard genome sequencing and annotation.</title>
        <authorList>
            <consortium name="The Broad Institute Genomics Platform"/>
            <consortium name="The Broad Institute Genome Sequencing Center for Infectious Disease"/>
            <person name="Wu L."/>
            <person name="Ma J."/>
        </authorList>
    </citation>
    <scope>NUCLEOTIDE SEQUENCE [LARGE SCALE GENOMIC DNA]</scope>
    <source>
        <strain evidence="4">JCM 18053</strain>
    </source>
</reference>
<dbReference type="SUPFAM" id="SSF52540">
    <property type="entry name" value="P-loop containing nucleoside triphosphate hydrolases"/>
    <property type="match status" value="1"/>
</dbReference>
<accession>A0ABP9PGQ8</accession>
<proteinExistence type="predicted"/>
<dbReference type="Pfam" id="PF13476">
    <property type="entry name" value="AAA_23"/>
    <property type="match status" value="1"/>
</dbReference>
<dbReference type="RefSeq" id="WP_345738113.1">
    <property type="nucleotide sequence ID" value="NZ_BAABIA010000009.1"/>
</dbReference>
<evidence type="ECO:0000313" key="3">
    <source>
        <dbReference type="EMBL" id="GAA5146373.1"/>
    </source>
</evidence>
<feature type="domain" description="Rad50/SbcC-type AAA" evidence="2">
    <location>
        <begin position="4"/>
        <end position="46"/>
    </location>
</feature>
<gene>
    <name evidence="3" type="ORF">GCM10023213_39310</name>
</gene>
<dbReference type="EMBL" id="BAABIA010000009">
    <property type="protein sequence ID" value="GAA5146373.1"/>
    <property type="molecule type" value="Genomic_DNA"/>
</dbReference>
<evidence type="ECO:0000313" key="4">
    <source>
        <dbReference type="Proteomes" id="UP001499852"/>
    </source>
</evidence>
<dbReference type="Pfam" id="PF13304">
    <property type="entry name" value="AAA_21"/>
    <property type="match status" value="1"/>
</dbReference>
<organism evidence="3 4">
    <name type="scientific">Prosthecobacter algae</name>
    <dbReference type="NCBI Taxonomy" id="1144682"/>
    <lineage>
        <taxon>Bacteria</taxon>
        <taxon>Pseudomonadati</taxon>
        <taxon>Verrucomicrobiota</taxon>
        <taxon>Verrucomicrobiia</taxon>
        <taxon>Verrucomicrobiales</taxon>
        <taxon>Verrucomicrobiaceae</taxon>
        <taxon>Prosthecobacter</taxon>
    </lineage>
</organism>
<protein>
    <submittedName>
        <fullName evidence="3">AAA family ATPase</fullName>
    </submittedName>
</protein>
<dbReference type="PANTHER" id="PTHR43581">
    <property type="entry name" value="ATP/GTP PHOSPHATASE"/>
    <property type="match status" value="1"/>
</dbReference>